<dbReference type="Gene3D" id="2.130.10.10">
    <property type="entry name" value="YVTN repeat-like/Quinoprotein amine dehydrogenase"/>
    <property type="match status" value="1"/>
</dbReference>
<reference evidence="5 6" key="1">
    <citation type="journal article" date="2019" name="Nat. Ecol. Evol.">
        <title>Megaphylogeny resolves global patterns of mushroom evolution.</title>
        <authorList>
            <person name="Varga T."/>
            <person name="Krizsan K."/>
            <person name="Foldi C."/>
            <person name="Dima B."/>
            <person name="Sanchez-Garcia M."/>
            <person name="Sanchez-Ramirez S."/>
            <person name="Szollosi G.J."/>
            <person name="Szarkandi J.G."/>
            <person name="Papp V."/>
            <person name="Albert L."/>
            <person name="Andreopoulos W."/>
            <person name="Angelini C."/>
            <person name="Antonin V."/>
            <person name="Barry K.W."/>
            <person name="Bougher N.L."/>
            <person name="Buchanan P."/>
            <person name="Buyck B."/>
            <person name="Bense V."/>
            <person name="Catcheside P."/>
            <person name="Chovatia M."/>
            <person name="Cooper J."/>
            <person name="Damon W."/>
            <person name="Desjardin D."/>
            <person name="Finy P."/>
            <person name="Geml J."/>
            <person name="Haridas S."/>
            <person name="Hughes K."/>
            <person name="Justo A."/>
            <person name="Karasinski D."/>
            <person name="Kautmanova I."/>
            <person name="Kiss B."/>
            <person name="Kocsube S."/>
            <person name="Kotiranta H."/>
            <person name="LaButti K.M."/>
            <person name="Lechner B.E."/>
            <person name="Liimatainen K."/>
            <person name="Lipzen A."/>
            <person name="Lukacs Z."/>
            <person name="Mihaltcheva S."/>
            <person name="Morgado L.N."/>
            <person name="Niskanen T."/>
            <person name="Noordeloos M.E."/>
            <person name="Ohm R.A."/>
            <person name="Ortiz-Santana B."/>
            <person name="Ovrebo C."/>
            <person name="Racz N."/>
            <person name="Riley R."/>
            <person name="Savchenko A."/>
            <person name="Shiryaev A."/>
            <person name="Soop K."/>
            <person name="Spirin V."/>
            <person name="Szebenyi C."/>
            <person name="Tomsovsky M."/>
            <person name="Tulloss R.E."/>
            <person name="Uehling J."/>
            <person name="Grigoriev I.V."/>
            <person name="Vagvolgyi C."/>
            <person name="Papp T."/>
            <person name="Martin F.M."/>
            <person name="Miettinen O."/>
            <person name="Hibbett D.S."/>
            <person name="Nagy L.G."/>
        </authorList>
    </citation>
    <scope>NUCLEOTIDE SEQUENCE [LARGE SCALE GENOMIC DNA]</scope>
    <source>
        <strain evidence="5 6">CBS 962.96</strain>
    </source>
</reference>
<dbReference type="PROSITE" id="PS50082">
    <property type="entry name" value="WD_REPEATS_2"/>
    <property type="match status" value="1"/>
</dbReference>
<dbReference type="Proteomes" id="UP000297245">
    <property type="component" value="Unassembled WGS sequence"/>
</dbReference>
<dbReference type="InterPro" id="IPR036322">
    <property type="entry name" value="WD40_repeat_dom_sf"/>
</dbReference>
<evidence type="ECO:0000256" key="2">
    <source>
        <dbReference type="ARBA" id="ARBA00022737"/>
    </source>
</evidence>
<dbReference type="PANTHER" id="PTHR44472">
    <property type="entry name" value="DDB1- AND CUL4-ASSOCIATED FACTOR 4-RELATED"/>
    <property type="match status" value="1"/>
</dbReference>
<dbReference type="InterPro" id="IPR015943">
    <property type="entry name" value="WD40/YVTN_repeat-like_dom_sf"/>
</dbReference>
<dbReference type="InterPro" id="IPR052254">
    <property type="entry name" value="CUL4-DDB1_E3_ligase_receptor"/>
</dbReference>
<proteinExistence type="predicted"/>
<evidence type="ECO:0008006" key="7">
    <source>
        <dbReference type="Google" id="ProtNLM"/>
    </source>
</evidence>
<feature type="compositionally biased region" description="Low complexity" evidence="4">
    <location>
        <begin position="23"/>
        <end position="35"/>
    </location>
</feature>
<feature type="region of interest" description="Disordered" evidence="4">
    <location>
        <begin position="294"/>
        <end position="314"/>
    </location>
</feature>
<keyword evidence="1 3" id="KW-0853">WD repeat</keyword>
<feature type="region of interest" description="Disordered" evidence="4">
    <location>
        <begin position="340"/>
        <end position="369"/>
    </location>
</feature>
<sequence>MNKHFPGFYWDPKKNRYFPGTPPQSEQQSPAAQAHSKQRLYRFHHPLHSPCSLQYTTSYVERDQILHRMRSCSISTTSRMIHTQPSTIGKITALCSSPDGFPRNFVGDDTGCLYYRTASNDYHPCPLYPHSQVSSINISRQKCVATCFGPVAGIAIIDIANITDDDDDDVQNGLNLSATRASGSTDNIHNNNDNGVVVDHMHSLQEPTLLRLNDIHDLWTGFLRENALTLGANRQAIYIPDVSSLHLQVLHTGSDVFSISQHSDSESGGFGSRNPNLIYTGCRNGSVMRFDLRTRTGPTRNSSRGEGKVHKKKLFQLRDPYDPATFTSANVNYANVGSRGYDRGRGRGRGRGFGRGPTVDFSSNLSSSTSDVSSSVVYLKTIKEQQLLVARMNGELNVYDLRFPDQSTPIRTLKGHINSVTQWLGICVDPNENYLFAAGEDAKIRGWSLRTGESLSPMSTSAPVSSLSSSQIQNDMDVDSSTNSSSGRFNTSRYGNRNPFTSVFSRGTTISAMQVTEEMEGLSLWAAAGHDLYEYKLGQTS</sequence>
<accession>A0A4S8MKR0</accession>
<dbReference type="Pfam" id="PF00400">
    <property type="entry name" value="WD40"/>
    <property type="match status" value="1"/>
</dbReference>
<organism evidence="5 6">
    <name type="scientific">Dendrothele bispora (strain CBS 962.96)</name>
    <dbReference type="NCBI Taxonomy" id="1314807"/>
    <lineage>
        <taxon>Eukaryota</taxon>
        <taxon>Fungi</taxon>
        <taxon>Dikarya</taxon>
        <taxon>Basidiomycota</taxon>
        <taxon>Agaricomycotina</taxon>
        <taxon>Agaricomycetes</taxon>
        <taxon>Agaricomycetidae</taxon>
        <taxon>Agaricales</taxon>
        <taxon>Agaricales incertae sedis</taxon>
        <taxon>Dendrothele</taxon>
    </lineage>
</organism>
<dbReference type="EMBL" id="ML179071">
    <property type="protein sequence ID" value="THV03069.1"/>
    <property type="molecule type" value="Genomic_DNA"/>
</dbReference>
<keyword evidence="6" id="KW-1185">Reference proteome</keyword>
<feature type="region of interest" description="Disordered" evidence="4">
    <location>
        <begin position="13"/>
        <end position="37"/>
    </location>
</feature>
<evidence type="ECO:0000256" key="1">
    <source>
        <dbReference type="ARBA" id="ARBA00022574"/>
    </source>
</evidence>
<keyword evidence="2" id="KW-0677">Repeat</keyword>
<dbReference type="InterPro" id="IPR001680">
    <property type="entry name" value="WD40_rpt"/>
</dbReference>
<dbReference type="OrthoDB" id="128867at2759"/>
<evidence type="ECO:0000313" key="6">
    <source>
        <dbReference type="Proteomes" id="UP000297245"/>
    </source>
</evidence>
<dbReference type="SMART" id="SM00320">
    <property type="entry name" value="WD40"/>
    <property type="match status" value="3"/>
</dbReference>
<evidence type="ECO:0000256" key="3">
    <source>
        <dbReference type="PROSITE-ProRule" id="PRU00221"/>
    </source>
</evidence>
<dbReference type="AlphaFoldDB" id="A0A4S8MKR0"/>
<name>A0A4S8MKR0_DENBC</name>
<feature type="region of interest" description="Disordered" evidence="4">
    <location>
        <begin position="455"/>
        <end position="493"/>
    </location>
</feature>
<feature type="compositionally biased region" description="Polar residues" evidence="4">
    <location>
        <begin position="471"/>
        <end position="493"/>
    </location>
</feature>
<dbReference type="PANTHER" id="PTHR44472:SF1">
    <property type="entry name" value="DDB1 AND CUL4 ASSOCIATED FACTOR 4"/>
    <property type="match status" value="1"/>
</dbReference>
<gene>
    <name evidence="5" type="ORF">K435DRAFT_962724</name>
</gene>
<feature type="compositionally biased region" description="Low complexity" evidence="4">
    <location>
        <begin position="455"/>
        <end position="470"/>
    </location>
</feature>
<evidence type="ECO:0000256" key="4">
    <source>
        <dbReference type="SAM" id="MobiDB-lite"/>
    </source>
</evidence>
<dbReference type="SUPFAM" id="SSF50978">
    <property type="entry name" value="WD40 repeat-like"/>
    <property type="match status" value="1"/>
</dbReference>
<feature type="repeat" description="WD" evidence="3">
    <location>
        <begin position="429"/>
        <end position="457"/>
    </location>
</feature>
<evidence type="ECO:0000313" key="5">
    <source>
        <dbReference type="EMBL" id="THV03069.1"/>
    </source>
</evidence>
<protein>
    <recommendedName>
        <fullName evidence="7">WD40 repeat-like protein</fullName>
    </recommendedName>
</protein>